<dbReference type="AlphaFoldDB" id="A0A2A4J496"/>
<dbReference type="InterPro" id="IPR000326">
    <property type="entry name" value="PAP2/HPO"/>
</dbReference>
<dbReference type="GO" id="GO:0005886">
    <property type="term" value="C:plasma membrane"/>
    <property type="evidence" value="ECO:0007669"/>
    <property type="project" value="TreeGrafter"/>
</dbReference>
<dbReference type="InterPro" id="IPR036938">
    <property type="entry name" value="PAP2/HPO_sf"/>
</dbReference>
<keyword evidence="3 6" id="KW-0812">Transmembrane</keyword>
<dbReference type="PANTHER" id="PTHR10165:SF197">
    <property type="entry name" value="FI04477P-RELATED"/>
    <property type="match status" value="1"/>
</dbReference>
<keyword evidence="4 6" id="KW-1133">Transmembrane helix</keyword>
<accession>A0A2A4J496</accession>
<gene>
    <name evidence="8" type="ORF">B5V51_7834</name>
</gene>
<dbReference type="SMART" id="SM00014">
    <property type="entry name" value="acidPPc"/>
    <property type="match status" value="1"/>
</dbReference>
<dbReference type="GO" id="GO:0008195">
    <property type="term" value="F:phosphatidate phosphatase activity"/>
    <property type="evidence" value="ECO:0007669"/>
    <property type="project" value="TreeGrafter"/>
</dbReference>
<keyword evidence="5 6" id="KW-0472">Membrane</keyword>
<dbReference type="Pfam" id="PF01569">
    <property type="entry name" value="PAP2"/>
    <property type="match status" value="1"/>
</dbReference>
<dbReference type="InterPro" id="IPR043216">
    <property type="entry name" value="PAP-like"/>
</dbReference>
<evidence type="ECO:0000256" key="3">
    <source>
        <dbReference type="ARBA" id="ARBA00022692"/>
    </source>
</evidence>
<organism evidence="8">
    <name type="scientific">Heliothis virescens</name>
    <name type="common">Tobacco budworm moth</name>
    <dbReference type="NCBI Taxonomy" id="7102"/>
    <lineage>
        <taxon>Eukaryota</taxon>
        <taxon>Metazoa</taxon>
        <taxon>Ecdysozoa</taxon>
        <taxon>Arthropoda</taxon>
        <taxon>Hexapoda</taxon>
        <taxon>Insecta</taxon>
        <taxon>Pterygota</taxon>
        <taxon>Neoptera</taxon>
        <taxon>Endopterygota</taxon>
        <taxon>Lepidoptera</taxon>
        <taxon>Glossata</taxon>
        <taxon>Ditrysia</taxon>
        <taxon>Noctuoidea</taxon>
        <taxon>Noctuidae</taxon>
        <taxon>Heliothinae</taxon>
        <taxon>Heliothis</taxon>
    </lineage>
</organism>
<feature type="transmembrane region" description="Helical" evidence="6">
    <location>
        <begin position="178"/>
        <end position="197"/>
    </location>
</feature>
<feature type="transmembrane region" description="Helical" evidence="6">
    <location>
        <begin position="239"/>
        <end position="257"/>
    </location>
</feature>
<evidence type="ECO:0000259" key="7">
    <source>
        <dbReference type="SMART" id="SM00014"/>
    </source>
</evidence>
<reference evidence="8" key="1">
    <citation type="submission" date="2017-09" db="EMBL/GenBank/DDBJ databases">
        <title>Contemporary evolution of a Lepidopteran species, Heliothis virescens, in response to modern agricultural practices.</title>
        <authorList>
            <person name="Fritz M.L."/>
            <person name="Deyonke A.M."/>
            <person name="Papanicolaou A."/>
            <person name="Micinski S."/>
            <person name="Westbrook J."/>
            <person name="Gould F."/>
        </authorList>
    </citation>
    <scope>NUCLEOTIDE SEQUENCE [LARGE SCALE GENOMIC DNA]</scope>
    <source>
        <strain evidence="8">HvINT-</strain>
        <tissue evidence="8">Whole body</tissue>
    </source>
</reference>
<evidence type="ECO:0000256" key="5">
    <source>
        <dbReference type="ARBA" id="ARBA00023136"/>
    </source>
</evidence>
<evidence type="ECO:0000256" key="2">
    <source>
        <dbReference type="ARBA" id="ARBA00008816"/>
    </source>
</evidence>
<dbReference type="EMBL" id="NWSH01003423">
    <property type="protein sequence ID" value="PCG66334.1"/>
    <property type="molecule type" value="Genomic_DNA"/>
</dbReference>
<name>A0A2A4J496_HELVI</name>
<dbReference type="GO" id="GO:0007165">
    <property type="term" value="P:signal transduction"/>
    <property type="evidence" value="ECO:0007669"/>
    <property type="project" value="TreeGrafter"/>
</dbReference>
<feature type="transmembrane region" description="Helical" evidence="6">
    <location>
        <begin position="14"/>
        <end position="38"/>
    </location>
</feature>
<dbReference type="CDD" id="cd03384">
    <property type="entry name" value="PAP2_wunen"/>
    <property type="match status" value="1"/>
</dbReference>
<proteinExistence type="inferred from homology"/>
<dbReference type="GO" id="GO:0046839">
    <property type="term" value="P:phospholipid dephosphorylation"/>
    <property type="evidence" value="ECO:0007669"/>
    <property type="project" value="TreeGrafter"/>
</dbReference>
<protein>
    <recommendedName>
        <fullName evidence="7">Phosphatidic acid phosphatase type 2/haloperoxidase domain-containing protein</fullName>
    </recommendedName>
</protein>
<dbReference type="STRING" id="7102.A0A2A4J496"/>
<evidence type="ECO:0000256" key="1">
    <source>
        <dbReference type="ARBA" id="ARBA00004141"/>
    </source>
</evidence>
<evidence type="ECO:0000313" key="8">
    <source>
        <dbReference type="EMBL" id="PCG66334.1"/>
    </source>
</evidence>
<dbReference type="Gene3D" id="1.20.144.10">
    <property type="entry name" value="Phosphatidic acid phosphatase type 2/haloperoxidase"/>
    <property type="match status" value="1"/>
</dbReference>
<dbReference type="SUPFAM" id="SSF48317">
    <property type="entry name" value="Acid phosphatase/Vanadium-dependent haloperoxidase"/>
    <property type="match status" value="1"/>
</dbReference>
<comment type="similarity">
    <text evidence="2">Belongs to the PA-phosphatase related phosphoesterase family.</text>
</comment>
<feature type="transmembrane region" description="Helical" evidence="6">
    <location>
        <begin position="104"/>
        <end position="124"/>
    </location>
</feature>
<evidence type="ECO:0000256" key="6">
    <source>
        <dbReference type="SAM" id="Phobius"/>
    </source>
</evidence>
<feature type="transmembrane region" description="Helical" evidence="6">
    <location>
        <begin position="209"/>
        <end position="227"/>
    </location>
</feature>
<dbReference type="GO" id="GO:0006644">
    <property type="term" value="P:phospholipid metabolic process"/>
    <property type="evidence" value="ECO:0007669"/>
    <property type="project" value="InterPro"/>
</dbReference>
<comment type="caution">
    <text evidence="8">The sequence shown here is derived from an EMBL/GenBank/DDBJ whole genome shotgun (WGS) entry which is preliminary data.</text>
</comment>
<comment type="subcellular location">
    <subcellularLocation>
        <location evidence="1">Membrane</location>
        <topology evidence="1">Multi-pass membrane protein</topology>
    </subcellularLocation>
</comment>
<feature type="transmembrane region" description="Helical" evidence="6">
    <location>
        <begin position="58"/>
        <end position="83"/>
    </location>
</feature>
<evidence type="ECO:0000256" key="4">
    <source>
        <dbReference type="ARBA" id="ARBA00022989"/>
    </source>
</evidence>
<feature type="domain" description="Phosphatidic acid phosphatase type 2/haloperoxidase" evidence="7">
    <location>
        <begin position="108"/>
        <end position="254"/>
    </location>
</feature>
<sequence length="283" mass="32237">MSKEESSIPILRKFVIDCFVLIGLTICIFATSILWQPFERGFFCGDQSLMYPYKPDTVTVVMLRLVGLGLPILAFLVCEWALLRKISNSDRCLGVRIPAWVQGFYCSLVSFGIGACFVEIAVNFSKSIIGRPRPHFLDVCQPSIDCNSSEWQNRYIQSTDYTCNGPQTDRFEDMRKSFLSGHSAWAAYTMIYLALYLEGRMTWSGTRTLRHVLQFGAVMLSWFTALSRVTDFKHHWSDVLAGYFLGIVFAVVMWRWGTDVVLKKKNSNSLPFELVSQPAPAQR</sequence>
<dbReference type="PANTHER" id="PTHR10165">
    <property type="entry name" value="LIPID PHOSPHATE PHOSPHATASE"/>
    <property type="match status" value="1"/>
</dbReference>